<gene>
    <name evidence="1" type="ORF">BRADI_1g06904v3</name>
</gene>
<name>A0A0Q3KP73_BRADI</name>
<evidence type="ECO:0000313" key="2">
    <source>
        <dbReference type="EnsemblPlants" id="KQK12929"/>
    </source>
</evidence>
<organism evidence="1">
    <name type="scientific">Brachypodium distachyon</name>
    <name type="common">Purple false brome</name>
    <name type="synonym">Trachynia distachya</name>
    <dbReference type="NCBI Taxonomy" id="15368"/>
    <lineage>
        <taxon>Eukaryota</taxon>
        <taxon>Viridiplantae</taxon>
        <taxon>Streptophyta</taxon>
        <taxon>Embryophyta</taxon>
        <taxon>Tracheophyta</taxon>
        <taxon>Spermatophyta</taxon>
        <taxon>Magnoliopsida</taxon>
        <taxon>Liliopsida</taxon>
        <taxon>Poales</taxon>
        <taxon>Poaceae</taxon>
        <taxon>BOP clade</taxon>
        <taxon>Pooideae</taxon>
        <taxon>Stipodae</taxon>
        <taxon>Brachypodieae</taxon>
        <taxon>Brachypodium</taxon>
    </lineage>
</organism>
<dbReference type="EMBL" id="CM000880">
    <property type="protein sequence ID" value="KQK12929.1"/>
    <property type="molecule type" value="Genomic_DNA"/>
</dbReference>
<dbReference type="InParanoid" id="A0A0Q3KP73"/>
<accession>A0A0Q3KP73</accession>
<evidence type="ECO:0000313" key="1">
    <source>
        <dbReference type="EMBL" id="KQK12929.1"/>
    </source>
</evidence>
<reference evidence="1 2" key="1">
    <citation type="journal article" date="2010" name="Nature">
        <title>Genome sequencing and analysis of the model grass Brachypodium distachyon.</title>
        <authorList>
            <consortium name="International Brachypodium Initiative"/>
        </authorList>
    </citation>
    <scope>NUCLEOTIDE SEQUENCE [LARGE SCALE GENOMIC DNA]</scope>
    <source>
        <strain evidence="1 2">Bd21</strain>
    </source>
</reference>
<sequence>MPACANTHCRLMPFFASSATPMIPLLSVSREMKRHSKLLG</sequence>
<evidence type="ECO:0000313" key="3">
    <source>
        <dbReference type="Proteomes" id="UP000008810"/>
    </source>
</evidence>
<dbReference type="AlphaFoldDB" id="A0A0Q3KP73"/>
<reference evidence="2" key="3">
    <citation type="submission" date="2018-08" db="UniProtKB">
        <authorList>
            <consortium name="EnsemblPlants"/>
        </authorList>
    </citation>
    <scope>IDENTIFICATION</scope>
    <source>
        <strain evidence="2">cv. Bd21</strain>
    </source>
</reference>
<keyword evidence="3" id="KW-1185">Reference proteome</keyword>
<reference evidence="1" key="2">
    <citation type="submission" date="2017-06" db="EMBL/GenBank/DDBJ databases">
        <title>WGS assembly of Brachypodium distachyon.</title>
        <authorList>
            <consortium name="The International Brachypodium Initiative"/>
            <person name="Lucas S."/>
            <person name="Harmon-Smith M."/>
            <person name="Lail K."/>
            <person name="Tice H."/>
            <person name="Grimwood J."/>
            <person name="Bruce D."/>
            <person name="Barry K."/>
            <person name="Shu S."/>
            <person name="Lindquist E."/>
            <person name="Wang M."/>
            <person name="Pitluck S."/>
            <person name="Vogel J.P."/>
            <person name="Garvin D.F."/>
            <person name="Mockler T.C."/>
            <person name="Schmutz J."/>
            <person name="Rokhsar D."/>
            <person name="Bevan M.W."/>
        </authorList>
    </citation>
    <scope>NUCLEOTIDE SEQUENCE</scope>
    <source>
        <strain evidence="1">Bd21</strain>
    </source>
</reference>
<dbReference type="EnsemblPlants" id="KQK12929">
    <property type="protein sequence ID" value="KQK12929"/>
    <property type="gene ID" value="BRADI_1g06904v3"/>
</dbReference>
<dbReference type="Proteomes" id="UP000008810">
    <property type="component" value="Chromosome 1"/>
</dbReference>
<proteinExistence type="predicted"/>
<dbReference type="Gramene" id="KQK12929">
    <property type="protein sequence ID" value="KQK12929"/>
    <property type="gene ID" value="BRADI_1g06904v3"/>
</dbReference>
<protein>
    <submittedName>
        <fullName evidence="1 2">Uncharacterized protein</fullName>
    </submittedName>
</protein>